<accession>A0A506PNZ6</accession>
<dbReference type="OrthoDB" id="9813998at2"/>
<keyword evidence="1" id="KW-1133">Transmembrane helix</keyword>
<keyword evidence="3" id="KW-1185">Reference proteome</keyword>
<sequence>MNTFWLHVLNYFFFGFHTVLIVFNLFGWLYPKTRKLHLYSLLITLFSWGVLGIWYGFGYCFLTDWHYQVLRELGETGMPNSYIAFLIEKLTGWLPEARLVNTIIIVLTVMAFIGSVWVNFFRKRK</sequence>
<gene>
    <name evidence="2" type="ORF">FJ651_01620</name>
</gene>
<dbReference type="EMBL" id="VHIQ01000001">
    <property type="protein sequence ID" value="TPV35636.1"/>
    <property type="molecule type" value="Genomic_DNA"/>
</dbReference>
<dbReference type="RefSeq" id="WP_140988646.1">
    <property type="nucleotide sequence ID" value="NZ_VHIQ01000001.1"/>
</dbReference>
<organism evidence="2 3">
    <name type="scientific">Paucihalobacter ruber</name>
    <dbReference type="NCBI Taxonomy" id="2567861"/>
    <lineage>
        <taxon>Bacteria</taxon>
        <taxon>Pseudomonadati</taxon>
        <taxon>Bacteroidota</taxon>
        <taxon>Flavobacteriia</taxon>
        <taxon>Flavobacteriales</taxon>
        <taxon>Flavobacteriaceae</taxon>
        <taxon>Paucihalobacter</taxon>
    </lineage>
</organism>
<keyword evidence="1" id="KW-0472">Membrane</keyword>
<comment type="caution">
    <text evidence="2">The sequence shown here is derived from an EMBL/GenBank/DDBJ whole genome shotgun (WGS) entry which is preliminary data.</text>
</comment>
<feature type="transmembrane region" description="Helical" evidence="1">
    <location>
        <begin position="38"/>
        <end position="57"/>
    </location>
</feature>
<dbReference type="Pfam" id="PF10861">
    <property type="entry name" value="DUF2784"/>
    <property type="match status" value="1"/>
</dbReference>
<evidence type="ECO:0000313" key="3">
    <source>
        <dbReference type="Proteomes" id="UP000317332"/>
    </source>
</evidence>
<feature type="transmembrane region" description="Helical" evidence="1">
    <location>
        <begin position="99"/>
        <end position="121"/>
    </location>
</feature>
<keyword evidence="1" id="KW-0812">Transmembrane</keyword>
<name>A0A506PNZ6_9FLAO</name>
<feature type="transmembrane region" description="Helical" evidence="1">
    <location>
        <begin position="12"/>
        <end position="31"/>
    </location>
</feature>
<dbReference type="InterPro" id="IPR021218">
    <property type="entry name" value="DUF2784"/>
</dbReference>
<proteinExistence type="predicted"/>
<evidence type="ECO:0000313" key="2">
    <source>
        <dbReference type="EMBL" id="TPV35636.1"/>
    </source>
</evidence>
<dbReference type="AlphaFoldDB" id="A0A506PNZ6"/>
<reference evidence="2 3" key="1">
    <citation type="submission" date="2019-06" db="EMBL/GenBank/DDBJ databases">
        <title>Flavobacteriaceae Paucihalobacterium erythroidium CWB-1, complete genome.</title>
        <authorList>
            <person name="Wu S."/>
        </authorList>
    </citation>
    <scope>NUCLEOTIDE SEQUENCE [LARGE SCALE GENOMIC DNA]</scope>
    <source>
        <strain evidence="2 3">CWB-1</strain>
    </source>
</reference>
<protein>
    <submittedName>
        <fullName evidence="2">DUF2784 domain-containing protein</fullName>
    </submittedName>
</protein>
<dbReference type="Proteomes" id="UP000317332">
    <property type="component" value="Unassembled WGS sequence"/>
</dbReference>
<evidence type="ECO:0000256" key="1">
    <source>
        <dbReference type="SAM" id="Phobius"/>
    </source>
</evidence>